<dbReference type="PROSITE" id="PS00036">
    <property type="entry name" value="BZIP_BASIC"/>
    <property type="match status" value="1"/>
</dbReference>
<evidence type="ECO:0000256" key="3">
    <source>
        <dbReference type="SAM" id="Coils"/>
    </source>
</evidence>
<keyword evidence="7" id="KW-1185">Reference proteome</keyword>
<feature type="region of interest" description="Disordered" evidence="4">
    <location>
        <begin position="199"/>
        <end position="224"/>
    </location>
</feature>
<keyword evidence="3" id="KW-0175">Coiled coil</keyword>
<comment type="subcellular location">
    <subcellularLocation>
        <location evidence="1">Nucleus</location>
    </subcellularLocation>
</comment>
<evidence type="ECO:0000256" key="4">
    <source>
        <dbReference type="SAM" id="MobiDB-lite"/>
    </source>
</evidence>
<dbReference type="Pfam" id="PF00170">
    <property type="entry name" value="bZIP_1"/>
    <property type="match status" value="1"/>
</dbReference>
<dbReference type="GO" id="GO:0000976">
    <property type="term" value="F:transcription cis-regulatory region binding"/>
    <property type="evidence" value="ECO:0007669"/>
    <property type="project" value="InterPro"/>
</dbReference>
<gene>
    <name evidence="6" type="ORF">BCR43DRAFT_520023</name>
</gene>
<dbReference type="InterPro" id="IPR004827">
    <property type="entry name" value="bZIP"/>
</dbReference>
<feature type="coiled-coil region" evidence="3">
    <location>
        <begin position="125"/>
        <end position="173"/>
    </location>
</feature>
<dbReference type="PANTHER" id="PTHR40621:SF6">
    <property type="entry name" value="AP-1-LIKE TRANSCRIPTION FACTOR YAP1-RELATED"/>
    <property type="match status" value="1"/>
</dbReference>
<evidence type="ECO:0000313" key="7">
    <source>
        <dbReference type="Proteomes" id="UP000242180"/>
    </source>
</evidence>
<dbReference type="GO" id="GO:0001228">
    <property type="term" value="F:DNA-binding transcription activator activity, RNA polymerase II-specific"/>
    <property type="evidence" value="ECO:0007669"/>
    <property type="project" value="TreeGrafter"/>
</dbReference>
<dbReference type="PANTHER" id="PTHR40621">
    <property type="entry name" value="TRANSCRIPTION FACTOR KAPC-RELATED"/>
    <property type="match status" value="1"/>
</dbReference>
<accession>A0A1X2HT67</accession>
<keyword evidence="2" id="KW-0539">Nucleus</keyword>
<dbReference type="AlphaFoldDB" id="A0A1X2HT67"/>
<dbReference type="SUPFAM" id="SSF57959">
    <property type="entry name" value="Leucine zipper domain"/>
    <property type="match status" value="1"/>
</dbReference>
<dbReference type="EMBL" id="MCGN01000001">
    <property type="protein sequence ID" value="ORZ02767.1"/>
    <property type="molecule type" value="Genomic_DNA"/>
</dbReference>
<dbReference type="STRING" id="13706.A0A1X2HT67"/>
<dbReference type="OrthoDB" id="5571888at2759"/>
<evidence type="ECO:0000259" key="5">
    <source>
        <dbReference type="PROSITE" id="PS50217"/>
    </source>
</evidence>
<name>A0A1X2HT67_SYNRA</name>
<feature type="compositionally biased region" description="Low complexity" evidence="4">
    <location>
        <begin position="47"/>
        <end position="66"/>
    </location>
</feature>
<feature type="domain" description="BZIP" evidence="5">
    <location>
        <begin position="100"/>
        <end position="163"/>
    </location>
</feature>
<organism evidence="6 7">
    <name type="scientific">Syncephalastrum racemosum</name>
    <name type="common">Filamentous fungus</name>
    <dbReference type="NCBI Taxonomy" id="13706"/>
    <lineage>
        <taxon>Eukaryota</taxon>
        <taxon>Fungi</taxon>
        <taxon>Fungi incertae sedis</taxon>
        <taxon>Mucoromycota</taxon>
        <taxon>Mucoromycotina</taxon>
        <taxon>Mucoromycetes</taxon>
        <taxon>Mucorales</taxon>
        <taxon>Syncephalastraceae</taxon>
        <taxon>Syncephalastrum</taxon>
    </lineage>
</organism>
<dbReference type="InterPro" id="IPR046347">
    <property type="entry name" value="bZIP_sf"/>
</dbReference>
<dbReference type="SMART" id="SM00338">
    <property type="entry name" value="BRLZ"/>
    <property type="match status" value="1"/>
</dbReference>
<evidence type="ECO:0000313" key="6">
    <source>
        <dbReference type="EMBL" id="ORZ02767.1"/>
    </source>
</evidence>
<sequence length="436" mass="49257">MDDTDTNLDWLLQLPNDDIESFLSRTDAFPMPPAGFSNDSFFMTEYDQQSTTTSSSSSPPSDSQTSATKPAKSTGSSVGLLDFRVKPKHDVLSETQLKQMTSKERRQLRNKISARNFRTRRKEYITTLEEEIDSLKTERSQLKQALDHAHGKIAALQKENDQMRLDLALVQHDKYTLHAPSSNLEDILFSPVPPTPIVSSSSSSLSSNSSTYASSSPSSVSQSLSPGDIFRVDHALIPSWDWSAITEKDKHNSTVFASRETLTRYPLLVPALMSIVLAHTLSMSVKELSLLSPPTQPKLLGPAPLTEIPIDVKNTPIAAEDERPVYPEEELPEETKITKEEKSLEEMEKENQEDKPKQNCTIFNSTVWDILLAWTPPHHQQRESCSLRATRKLQEKVCTIVWSKLASLQECHRQKRYPCPFSYLQRNEERIEQVAQ</sequence>
<dbReference type="CDD" id="cd14810">
    <property type="entry name" value="bZIP_u1"/>
    <property type="match status" value="1"/>
</dbReference>
<evidence type="ECO:0000256" key="2">
    <source>
        <dbReference type="ARBA" id="ARBA00023242"/>
    </source>
</evidence>
<dbReference type="InParanoid" id="A0A1X2HT67"/>
<comment type="caution">
    <text evidence="6">The sequence shown here is derived from an EMBL/GenBank/DDBJ whole genome shotgun (WGS) entry which is preliminary data.</text>
</comment>
<feature type="compositionally biased region" description="Polar residues" evidence="4">
    <location>
        <begin position="67"/>
        <end position="77"/>
    </location>
</feature>
<dbReference type="Gene3D" id="1.20.5.170">
    <property type="match status" value="1"/>
</dbReference>
<dbReference type="InterPro" id="IPR050936">
    <property type="entry name" value="AP-1-like"/>
</dbReference>
<evidence type="ECO:0000256" key="1">
    <source>
        <dbReference type="ARBA" id="ARBA00004123"/>
    </source>
</evidence>
<feature type="region of interest" description="Disordered" evidence="4">
    <location>
        <begin position="330"/>
        <end position="356"/>
    </location>
</feature>
<dbReference type="PROSITE" id="PS50217">
    <property type="entry name" value="BZIP"/>
    <property type="match status" value="1"/>
</dbReference>
<feature type="region of interest" description="Disordered" evidence="4">
    <location>
        <begin position="46"/>
        <end position="80"/>
    </location>
</feature>
<reference evidence="6 7" key="1">
    <citation type="submission" date="2016-07" db="EMBL/GenBank/DDBJ databases">
        <title>Pervasive Adenine N6-methylation of Active Genes in Fungi.</title>
        <authorList>
            <consortium name="DOE Joint Genome Institute"/>
            <person name="Mondo S.J."/>
            <person name="Dannebaum R.O."/>
            <person name="Kuo R.C."/>
            <person name="Labutti K."/>
            <person name="Haridas S."/>
            <person name="Kuo A."/>
            <person name="Salamov A."/>
            <person name="Ahrendt S.R."/>
            <person name="Lipzen A."/>
            <person name="Sullivan W."/>
            <person name="Andreopoulos W.B."/>
            <person name="Clum A."/>
            <person name="Lindquist E."/>
            <person name="Daum C."/>
            <person name="Ramamoorthy G.K."/>
            <person name="Gryganskyi A."/>
            <person name="Culley D."/>
            <person name="Magnuson J.K."/>
            <person name="James T.Y."/>
            <person name="O'Malley M.A."/>
            <person name="Stajich J.E."/>
            <person name="Spatafora J.W."/>
            <person name="Visel A."/>
            <person name="Grigoriev I.V."/>
        </authorList>
    </citation>
    <scope>NUCLEOTIDE SEQUENCE [LARGE SCALE GENOMIC DNA]</scope>
    <source>
        <strain evidence="6 7">NRRL 2496</strain>
    </source>
</reference>
<protein>
    <recommendedName>
        <fullName evidence="5">BZIP domain-containing protein</fullName>
    </recommendedName>
</protein>
<dbReference type="GO" id="GO:0090575">
    <property type="term" value="C:RNA polymerase II transcription regulator complex"/>
    <property type="evidence" value="ECO:0007669"/>
    <property type="project" value="TreeGrafter"/>
</dbReference>
<feature type="compositionally biased region" description="Basic and acidic residues" evidence="4">
    <location>
        <begin position="333"/>
        <end position="356"/>
    </location>
</feature>
<proteinExistence type="predicted"/>
<dbReference type="Proteomes" id="UP000242180">
    <property type="component" value="Unassembled WGS sequence"/>
</dbReference>